<accession>A0ABU0S9B9</accession>
<protein>
    <submittedName>
        <fullName evidence="2">Diguanylate cyclase (GGDEF)-like protein</fullName>
    </submittedName>
</protein>
<dbReference type="RefSeq" id="WP_307281180.1">
    <property type="nucleotide sequence ID" value="NZ_JAUSZT010000003.1"/>
</dbReference>
<evidence type="ECO:0000313" key="2">
    <source>
        <dbReference type="EMBL" id="MDQ0997329.1"/>
    </source>
</evidence>
<dbReference type="InterPro" id="IPR000160">
    <property type="entry name" value="GGDEF_dom"/>
</dbReference>
<dbReference type="PROSITE" id="PS50887">
    <property type="entry name" value="GGDEF"/>
    <property type="match status" value="1"/>
</dbReference>
<feature type="domain" description="GGDEF" evidence="1">
    <location>
        <begin position="354"/>
        <end position="488"/>
    </location>
</feature>
<dbReference type="InterPro" id="IPR052155">
    <property type="entry name" value="Biofilm_reg_signaling"/>
</dbReference>
<dbReference type="SMART" id="SM00267">
    <property type="entry name" value="GGDEF"/>
    <property type="match status" value="1"/>
</dbReference>
<evidence type="ECO:0000313" key="3">
    <source>
        <dbReference type="Proteomes" id="UP001237780"/>
    </source>
</evidence>
<evidence type="ECO:0000259" key="1">
    <source>
        <dbReference type="PROSITE" id="PS50887"/>
    </source>
</evidence>
<gene>
    <name evidence="2" type="ORF">QFZ34_002511</name>
</gene>
<dbReference type="InterPro" id="IPR029787">
    <property type="entry name" value="Nucleotide_cyclase"/>
</dbReference>
<dbReference type="SUPFAM" id="SSF55073">
    <property type="entry name" value="Nucleotide cyclase"/>
    <property type="match status" value="1"/>
</dbReference>
<dbReference type="Proteomes" id="UP001237780">
    <property type="component" value="Unassembled WGS sequence"/>
</dbReference>
<organism evidence="2 3">
    <name type="scientific">Phyllobacterium ifriqiyense</name>
    <dbReference type="NCBI Taxonomy" id="314238"/>
    <lineage>
        <taxon>Bacteria</taxon>
        <taxon>Pseudomonadati</taxon>
        <taxon>Pseudomonadota</taxon>
        <taxon>Alphaproteobacteria</taxon>
        <taxon>Hyphomicrobiales</taxon>
        <taxon>Phyllobacteriaceae</taxon>
        <taxon>Phyllobacterium</taxon>
    </lineage>
</organism>
<dbReference type="Pfam" id="PF00990">
    <property type="entry name" value="GGDEF"/>
    <property type="match status" value="1"/>
</dbReference>
<comment type="caution">
    <text evidence="2">The sequence shown here is derived from an EMBL/GenBank/DDBJ whole genome shotgun (WGS) entry which is preliminary data.</text>
</comment>
<dbReference type="PANTHER" id="PTHR44757">
    <property type="entry name" value="DIGUANYLATE CYCLASE DGCP"/>
    <property type="match status" value="1"/>
</dbReference>
<proteinExistence type="predicted"/>
<reference evidence="2 3" key="1">
    <citation type="submission" date="2023-07" db="EMBL/GenBank/DDBJ databases">
        <title>Comparative genomics of wheat-associated soil bacteria to identify genetic determinants of phenazine resistance.</title>
        <authorList>
            <person name="Mouncey N."/>
        </authorList>
    </citation>
    <scope>NUCLEOTIDE SEQUENCE [LARGE SCALE GENOMIC DNA]</scope>
    <source>
        <strain evidence="2 3">W4I11</strain>
    </source>
</reference>
<sequence length="493" mass="56495">MNDHIDQSTESDTFDLAPISLWLEDFSDVRTLFETWRKAGITDVKAYLLEDVARIRECSRRIRVLKVNRKTLSLFQAESFESLTANLGSIFRDDMLQSHVQELAALWNGETEFSSNTVNYTLSGGRLDIQLRGAILPGYEQTWERVLLSIEDVTDREDARRQQVASKQYAEGLFEHSPVSLWVEDFSRIKKLLDEVRDRGITDFRIFTDVHPEFVGQCASEIRVIDVNRETLKLFLAPDKMTLLRRLPDVFRDVMNTHFREQLIELWNGNLFHTRETVNYALDGTERHVLLQFSVLPGHEQDWSLVQISLTDITARKKAEAYLEYLGKHDVLTKLHNRAFYVDELNRLERREFFPVSIIILDLNGLKAVNDQWGHGVGDGLLRRMGEVLGEAVKSPSYAARIGGDEFAVLLPSIDELGVASMVDEIRSLIEINNQYYSNIVLKVSIGWATSAMGEKLEAVAKRADLLMYEDKHQHYTKAGDSLPSRSPRNDSI</sequence>
<dbReference type="SUPFAM" id="SSF55785">
    <property type="entry name" value="PYP-like sensor domain (PAS domain)"/>
    <property type="match status" value="2"/>
</dbReference>
<dbReference type="EMBL" id="JAUSZT010000003">
    <property type="protein sequence ID" value="MDQ0997329.1"/>
    <property type="molecule type" value="Genomic_DNA"/>
</dbReference>
<name>A0ABU0S9B9_9HYPH</name>
<dbReference type="InterPro" id="IPR035965">
    <property type="entry name" value="PAS-like_dom_sf"/>
</dbReference>
<dbReference type="CDD" id="cd01949">
    <property type="entry name" value="GGDEF"/>
    <property type="match status" value="1"/>
</dbReference>
<dbReference type="Pfam" id="PF08448">
    <property type="entry name" value="PAS_4"/>
    <property type="match status" value="1"/>
</dbReference>
<dbReference type="Gene3D" id="3.30.450.20">
    <property type="entry name" value="PAS domain"/>
    <property type="match status" value="2"/>
</dbReference>
<keyword evidence="3" id="KW-1185">Reference proteome</keyword>
<dbReference type="InterPro" id="IPR013656">
    <property type="entry name" value="PAS_4"/>
</dbReference>
<dbReference type="NCBIfam" id="TIGR00254">
    <property type="entry name" value="GGDEF"/>
    <property type="match status" value="1"/>
</dbReference>
<dbReference type="InterPro" id="IPR043128">
    <property type="entry name" value="Rev_trsase/Diguanyl_cyclase"/>
</dbReference>
<dbReference type="Gene3D" id="3.30.70.270">
    <property type="match status" value="1"/>
</dbReference>
<dbReference type="PANTHER" id="PTHR44757:SF2">
    <property type="entry name" value="BIOFILM ARCHITECTURE MAINTENANCE PROTEIN MBAA"/>
    <property type="match status" value="1"/>
</dbReference>